<keyword evidence="3" id="KW-1185">Reference proteome</keyword>
<keyword evidence="2" id="KW-0808">Transferase</keyword>
<evidence type="ECO:0000313" key="2">
    <source>
        <dbReference type="EMBL" id="QZA08988.1"/>
    </source>
</evidence>
<dbReference type="Proteomes" id="UP000825008">
    <property type="component" value="Chromosome"/>
</dbReference>
<dbReference type="EMBL" id="LDPO01000013">
    <property type="protein sequence ID" value="KLO27682.1"/>
    <property type="molecule type" value="Genomic_DNA"/>
</dbReference>
<proteinExistence type="predicted"/>
<evidence type="ECO:0000313" key="3">
    <source>
        <dbReference type="Proteomes" id="UP000036464"/>
    </source>
</evidence>
<dbReference type="AlphaFoldDB" id="A0A9X7ZIV3"/>
<dbReference type="Gene3D" id="3.10.450.620">
    <property type="entry name" value="JHP933, nucleotidyltransferase-like core domain"/>
    <property type="match status" value="1"/>
</dbReference>
<protein>
    <submittedName>
        <fullName evidence="2">Nucleotidyl transferase AbiEii/AbiGii toxin family protein</fullName>
    </submittedName>
</protein>
<name>A0A9X7ZIV3_9MYCO</name>
<dbReference type="EMBL" id="CP080997">
    <property type="protein sequence ID" value="QZA08988.1"/>
    <property type="molecule type" value="Genomic_DNA"/>
</dbReference>
<organism evidence="2 4">
    <name type="scientific">Mycolicibacter heraklionensis</name>
    <dbReference type="NCBI Taxonomy" id="512402"/>
    <lineage>
        <taxon>Bacteria</taxon>
        <taxon>Bacillati</taxon>
        <taxon>Actinomycetota</taxon>
        <taxon>Actinomycetes</taxon>
        <taxon>Mycobacteriales</taxon>
        <taxon>Mycobacteriaceae</taxon>
        <taxon>Mycolicibacter</taxon>
    </lineage>
</organism>
<evidence type="ECO:0000313" key="1">
    <source>
        <dbReference type="EMBL" id="KLO27682.1"/>
    </source>
</evidence>
<dbReference type="GO" id="GO:0016740">
    <property type="term" value="F:transferase activity"/>
    <property type="evidence" value="ECO:0007669"/>
    <property type="project" value="UniProtKB-KW"/>
</dbReference>
<dbReference type="KEGG" id="mher:K3U94_06880"/>
<dbReference type="RefSeq" id="WP_047320106.1">
    <property type="nucleotide sequence ID" value="NZ_CP080997.1"/>
</dbReference>
<reference evidence="1 3" key="1">
    <citation type="submission" date="2015-05" db="EMBL/GenBank/DDBJ databases">
        <title>Genome sequence of Mycobacterium heraklionense Davo strain.</title>
        <authorList>
            <person name="Greninger A.L."/>
            <person name="Cunningham G."/>
            <person name="Miller S."/>
        </authorList>
    </citation>
    <scope>NUCLEOTIDE SEQUENCE [LARGE SCALE GENOMIC DNA]</scope>
    <source>
        <strain evidence="1 3">Davo</strain>
    </source>
</reference>
<dbReference type="OrthoDB" id="1550603at2"/>
<dbReference type="Proteomes" id="UP000036464">
    <property type="component" value="Unassembled WGS sequence"/>
</dbReference>
<accession>A0A9X7ZIV3</accession>
<gene>
    <name evidence="1" type="ORF">ABW16_15660</name>
    <name evidence="2" type="ORF">K3U94_06880</name>
</gene>
<reference evidence="2" key="2">
    <citation type="submission" date="2021-08" db="EMBL/GenBank/DDBJ databases">
        <title>Whole genome sequencing of non-tuberculosis mycobacteria type-strains.</title>
        <authorList>
            <person name="Igarashi Y."/>
            <person name="Osugi A."/>
            <person name="Mitarai S."/>
        </authorList>
    </citation>
    <scope>NUCLEOTIDE SEQUENCE</scope>
    <source>
        <strain evidence="2">JCM 30995</strain>
    </source>
</reference>
<dbReference type="Pfam" id="PF08843">
    <property type="entry name" value="AbiEii"/>
    <property type="match status" value="1"/>
</dbReference>
<sequence>MTRITDGHLARHYQGVKGGRDAALLDIAQDHALRLIHNAGLFDSGLVFKGGTALRKFRAGNAGRFSTDLDFAAPDEDLALATLRALDGVEIDGFAFAIENLGDDGRRGDLKVDTPFGRPQLGAKVELARHALSLEPETLDPVHLPIHDRYDFTLPPTPVVRAEEAVSEKLARYRRVSLARDLYDLQWFATSRVIDEALTRRLWVLKAYRDVVVDGRGNKPVDPDEVLRPRDPSEFQREDIGYLTKPVRLKEWIAVVRQRYGFISRLDADERHWAQCNERDLYQVQTALASLRAAHLKP</sequence>
<dbReference type="InterPro" id="IPR014942">
    <property type="entry name" value="AbiEii"/>
</dbReference>
<evidence type="ECO:0000313" key="4">
    <source>
        <dbReference type="Proteomes" id="UP000825008"/>
    </source>
</evidence>